<keyword evidence="2" id="KW-1185">Reference proteome</keyword>
<proteinExistence type="predicted"/>
<name>A0A814QKB1_9BILA</name>
<feature type="non-terminal residue" evidence="1">
    <location>
        <position position="1"/>
    </location>
</feature>
<dbReference type="PANTHER" id="PTHR33395:SF22">
    <property type="entry name" value="REVERSE TRANSCRIPTASE DOMAIN-CONTAINING PROTEIN"/>
    <property type="match status" value="1"/>
</dbReference>
<reference evidence="1" key="1">
    <citation type="submission" date="2021-02" db="EMBL/GenBank/DDBJ databases">
        <authorList>
            <person name="Nowell W R."/>
        </authorList>
    </citation>
    <scope>NUCLEOTIDE SEQUENCE</scope>
    <source>
        <strain evidence="1">Ploen Becks lab</strain>
    </source>
</reference>
<dbReference type="OrthoDB" id="411173at2759"/>
<dbReference type="PANTHER" id="PTHR33395">
    <property type="entry name" value="TRANSCRIPTASE, PUTATIVE-RELATED-RELATED"/>
    <property type="match status" value="1"/>
</dbReference>
<protein>
    <submittedName>
        <fullName evidence="1">Uncharacterized protein</fullName>
    </submittedName>
</protein>
<evidence type="ECO:0000313" key="1">
    <source>
        <dbReference type="EMBL" id="CAF1121790.1"/>
    </source>
</evidence>
<dbReference type="AlphaFoldDB" id="A0A814QKB1"/>
<evidence type="ECO:0000313" key="2">
    <source>
        <dbReference type="Proteomes" id="UP000663879"/>
    </source>
</evidence>
<dbReference type="Proteomes" id="UP000663879">
    <property type="component" value="Unassembled WGS sequence"/>
</dbReference>
<accession>A0A814QKB1</accession>
<comment type="caution">
    <text evidence="1">The sequence shown here is derived from an EMBL/GenBank/DDBJ whole genome shotgun (WGS) entry which is preliminary data.</text>
</comment>
<gene>
    <name evidence="1" type="ORF">OXX778_LOCUS22075</name>
</gene>
<sequence>ISCKLEVIITGNYCTKTQIDVFNKNGDKTDFKVFKEFKKLDKDKSADVDGISPVLLNECAECLKLQFHYSSKNHSSALRNAYITPIFKKDQRNVTSNYRPISLTSTTCKVCEVGLILCWETTTQHSTVRSLSSFTGPSWGNGVLLNITPGKLDIVNLNFF</sequence>
<organism evidence="1 2">
    <name type="scientific">Brachionus calyciflorus</name>
    <dbReference type="NCBI Taxonomy" id="104777"/>
    <lineage>
        <taxon>Eukaryota</taxon>
        <taxon>Metazoa</taxon>
        <taxon>Spiralia</taxon>
        <taxon>Gnathifera</taxon>
        <taxon>Rotifera</taxon>
        <taxon>Eurotatoria</taxon>
        <taxon>Monogononta</taxon>
        <taxon>Pseudotrocha</taxon>
        <taxon>Ploima</taxon>
        <taxon>Brachionidae</taxon>
        <taxon>Brachionus</taxon>
    </lineage>
</organism>
<dbReference type="EMBL" id="CAJNOC010008871">
    <property type="protein sequence ID" value="CAF1121790.1"/>
    <property type="molecule type" value="Genomic_DNA"/>
</dbReference>